<evidence type="ECO:0000256" key="1">
    <source>
        <dbReference type="ARBA" id="ARBA00022679"/>
    </source>
</evidence>
<dbReference type="CDD" id="cd24138">
    <property type="entry name" value="TtcA-like"/>
    <property type="match status" value="1"/>
</dbReference>
<protein>
    <submittedName>
        <fullName evidence="4">tRNA 2-thiocytidine biosynthesis protein TtcA</fullName>
    </submittedName>
</protein>
<dbReference type="KEGG" id="blep:AL038_04010"/>
<proteinExistence type="predicted"/>
<accession>A0A2N9YAV2</accession>
<keyword evidence="1" id="KW-0808">Transferase</keyword>
<dbReference type="InterPro" id="IPR011063">
    <property type="entry name" value="TilS/TtcA_N"/>
</dbReference>
<dbReference type="AlphaFoldDB" id="A0A2N9YAV2"/>
<dbReference type="PANTHER" id="PTHR43686:SF1">
    <property type="entry name" value="AMINOTRAN_5 DOMAIN-CONTAINING PROTEIN"/>
    <property type="match status" value="1"/>
</dbReference>
<evidence type="ECO:0000259" key="3">
    <source>
        <dbReference type="Pfam" id="PF01171"/>
    </source>
</evidence>
<dbReference type="InterPro" id="IPR035107">
    <property type="entry name" value="tRNA_thiolation_TtcA_Ctu1"/>
</dbReference>
<dbReference type="OrthoDB" id="9801054at2"/>
<dbReference type="RefSeq" id="WP_062149366.1">
    <property type="nucleotide sequence ID" value="NZ_CP012373.2"/>
</dbReference>
<dbReference type="InterPro" id="IPR014729">
    <property type="entry name" value="Rossmann-like_a/b/a_fold"/>
</dbReference>
<gene>
    <name evidence="4" type="ORF">BLE401_02000</name>
</gene>
<dbReference type="Pfam" id="PF01171">
    <property type="entry name" value="ATP_bind_3"/>
    <property type="match status" value="1"/>
</dbReference>
<reference evidence="5" key="1">
    <citation type="submission" date="2016-12" db="EMBL/GenBank/DDBJ databases">
        <title>Complete Genome Sequence of Beggiatoa leptomitiformis D-401.</title>
        <authorList>
            <person name="Fomenkov A."/>
            <person name="Vincze T."/>
            <person name="Grabovich M."/>
            <person name="Anton B.P."/>
            <person name="Dubinina G."/>
            <person name="Orlova M."/>
            <person name="Belousova E."/>
            <person name="Roberts R.J."/>
        </authorList>
    </citation>
    <scope>NUCLEOTIDE SEQUENCE [LARGE SCALE GENOMIC DNA]</scope>
    <source>
        <strain evidence="5">D-401</strain>
    </source>
</reference>
<feature type="domain" description="tRNA(Ile)-lysidine/2-thiocytidine synthase N-terminal" evidence="3">
    <location>
        <begin position="31"/>
        <end position="199"/>
    </location>
</feature>
<keyword evidence="5" id="KW-1185">Reference proteome</keyword>
<dbReference type="Proteomes" id="UP000234271">
    <property type="component" value="Chromosome"/>
</dbReference>
<name>A0A2N9YAV2_9GAMM</name>
<dbReference type="GO" id="GO:0016740">
    <property type="term" value="F:transferase activity"/>
    <property type="evidence" value="ECO:0007669"/>
    <property type="project" value="UniProtKB-KW"/>
</dbReference>
<dbReference type="PANTHER" id="PTHR43686">
    <property type="entry name" value="SULFURTRANSFERASE-RELATED"/>
    <property type="match status" value="1"/>
</dbReference>
<dbReference type="SUPFAM" id="SSF52402">
    <property type="entry name" value="Adenine nucleotide alpha hydrolases-like"/>
    <property type="match status" value="1"/>
</dbReference>
<dbReference type="STRING" id="288004.AL038_04010"/>
<evidence type="ECO:0000313" key="4">
    <source>
        <dbReference type="EMBL" id="AUI67588.1"/>
    </source>
</evidence>
<evidence type="ECO:0000256" key="2">
    <source>
        <dbReference type="ARBA" id="ARBA00022694"/>
    </source>
</evidence>
<dbReference type="PIRSF" id="PIRSF004976">
    <property type="entry name" value="ATPase_YdaO"/>
    <property type="match status" value="1"/>
</dbReference>
<evidence type="ECO:0000313" key="5">
    <source>
        <dbReference type="Proteomes" id="UP000234271"/>
    </source>
</evidence>
<dbReference type="Gene3D" id="3.40.50.620">
    <property type="entry name" value="HUPs"/>
    <property type="match status" value="1"/>
</dbReference>
<keyword evidence="2" id="KW-0819">tRNA processing</keyword>
<organism evidence="4 5">
    <name type="scientific">Beggiatoa leptomitoformis</name>
    <dbReference type="NCBI Taxonomy" id="288004"/>
    <lineage>
        <taxon>Bacteria</taxon>
        <taxon>Pseudomonadati</taxon>
        <taxon>Pseudomonadota</taxon>
        <taxon>Gammaproteobacteria</taxon>
        <taxon>Thiotrichales</taxon>
        <taxon>Thiotrichaceae</taxon>
        <taxon>Beggiatoa</taxon>
    </lineage>
</organism>
<dbReference type="GO" id="GO:0008033">
    <property type="term" value="P:tRNA processing"/>
    <property type="evidence" value="ECO:0007669"/>
    <property type="project" value="UniProtKB-KW"/>
</dbReference>
<sequence length="253" mass="28589">MNQLIKPPKSLLRCVGRAIGDYAMIKANDRVLLGLSGGKDSLSLLHILAHLKRHAPIHFNLGVITVDPLISGFDPSPLKTYLADLNIPYFYQQQPIMEEALRHIRGDSFCAYCSRMKRGIMYSTARKEGYNVLALAQHLDDLAESFLMSAFHGGRLQTMKAHYTNDAGDIRVIRPLIYARERQTADFAKATQLPVIFDNCPACFSKPTQRHHIKQLLATEELAYKQIFRNLLHAMRPLMQGNQPALQETDDDS</sequence>
<dbReference type="EMBL" id="CP018889">
    <property type="protein sequence ID" value="AUI67588.1"/>
    <property type="molecule type" value="Genomic_DNA"/>
</dbReference>